<dbReference type="Proteomes" id="UP000001072">
    <property type="component" value="Unassembled WGS sequence"/>
</dbReference>
<organism evidence="3">
    <name type="scientific">Melampsora larici-populina (strain 98AG31 / pathotype 3-4-7)</name>
    <name type="common">Poplar leaf rust fungus</name>
    <dbReference type="NCBI Taxonomy" id="747676"/>
    <lineage>
        <taxon>Eukaryota</taxon>
        <taxon>Fungi</taxon>
        <taxon>Dikarya</taxon>
        <taxon>Basidiomycota</taxon>
        <taxon>Pucciniomycotina</taxon>
        <taxon>Pucciniomycetes</taxon>
        <taxon>Pucciniales</taxon>
        <taxon>Melampsoraceae</taxon>
        <taxon>Melampsora</taxon>
    </lineage>
</organism>
<dbReference type="eggNOG" id="ENOG502S85Z">
    <property type="taxonomic scope" value="Eukaryota"/>
</dbReference>
<dbReference type="Pfam" id="PF11937">
    <property type="entry name" value="DUF3455"/>
    <property type="match status" value="1"/>
</dbReference>
<dbReference type="VEuPathDB" id="FungiDB:MELLADRAFT_124323"/>
<dbReference type="HOGENOM" id="CLU_1338132_0_0_1"/>
<dbReference type="KEGG" id="mlr:MELLADRAFT_124323"/>
<dbReference type="RefSeq" id="XP_007405713.1">
    <property type="nucleotide sequence ID" value="XM_007405651.1"/>
</dbReference>
<dbReference type="AlphaFoldDB" id="F4R9P9"/>
<sequence>MLFFLIAISLILNGVLSSLIVVGSDCNSEGSGGRGQLTPRGPDFPRNSSAYNLTIPEDLTLRAVTVGIGTQNYTCSLTSGTPTWKPVGAMAQLRDITDAEEDPEEIARAATKKQSRKLLSRYTHIATHYFVPHGASGAGAPAFFFDPRKNLWPNTGPADNYVIVAKIGLMPAPNHPKRNVPWLALKGVDGNAASLVFRTNTHFGASPPESVCVVEGEEANMGYSALYWFYH</sequence>
<reference evidence="3" key="1">
    <citation type="journal article" date="2011" name="Proc. Natl. Acad. Sci. U.S.A.">
        <title>Obligate biotrophy features unraveled by the genomic analysis of rust fungi.</title>
        <authorList>
            <person name="Duplessis S."/>
            <person name="Cuomo C.A."/>
            <person name="Lin Y.-C."/>
            <person name="Aerts A."/>
            <person name="Tisserant E."/>
            <person name="Veneault-Fourrey C."/>
            <person name="Joly D.L."/>
            <person name="Hacquard S."/>
            <person name="Amselem J."/>
            <person name="Cantarel B.L."/>
            <person name="Chiu R."/>
            <person name="Coutinho P.M."/>
            <person name="Feau N."/>
            <person name="Field M."/>
            <person name="Frey P."/>
            <person name="Gelhaye E."/>
            <person name="Goldberg J."/>
            <person name="Grabherr M.G."/>
            <person name="Kodira C.D."/>
            <person name="Kohler A."/>
            <person name="Kuees U."/>
            <person name="Lindquist E.A."/>
            <person name="Lucas S.M."/>
            <person name="Mago R."/>
            <person name="Mauceli E."/>
            <person name="Morin E."/>
            <person name="Murat C."/>
            <person name="Pangilinan J.L."/>
            <person name="Park R."/>
            <person name="Pearson M."/>
            <person name="Quesneville H."/>
            <person name="Rouhier N."/>
            <person name="Sakthikumar S."/>
            <person name="Salamov A.A."/>
            <person name="Schmutz J."/>
            <person name="Selles B."/>
            <person name="Shapiro H."/>
            <person name="Tanguay P."/>
            <person name="Tuskan G.A."/>
            <person name="Henrissat B."/>
            <person name="Van de Peer Y."/>
            <person name="Rouze P."/>
            <person name="Ellis J.G."/>
            <person name="Dodds P.N."/>
            <person name="Schein J.E."/>
            <person name="Zhong S."/>
            <person name="Hamelin R.C."/>
            <person name="Grigoriev I.V."/>
            <person name="Szabo L.J."/>
            <person name="Martin F."/>
        </authorList>
    </citation>
    <scope>NUCLEOTIDE SEQUENCE [LARGE SCALE GENOMIC DNA]</scope>
    <source>
        <strain evidence="3">98AG31 / pathotype 3-4-7</strain>
    </source>
</reference>
<dbReference type="EMBL" id="GL883093">
    <property type="protein sequence ID" value="EGG11111.1"/>
    <property type="molecule type" value="Genomic_DNA"/>
</dbReference>
<dbReference type="OrthoDB" id="1859733at2759"/>
<accession>F4R9P9</accession>
<protein>
    <recommendedName>
        <fullName evidence="4">Secreted protein</fullName>
    </recommendedName>
</protein>
<feature type="chain" id="PRO_5003320682" description="Secreted protein" evidence="1">
    <location>
        <begin position="18"/>
        <end position="231"/>
    </location>
</feature>
<proteinExistence type="predicted"/>
<evidence type="ECO:0000313" key="3">
    <source>
        <dbReference type="Proteomes" id="UP000001072"/>
    </source>
</evidence>
<evidence type="ECO:0000256" key="1">
    <source>
        <dbReference type="SAM" id="SignalP"/>
    </source>
</evidence>
<feature type="signal peptide" evidence="1">
    <location>
        <begin position="1"/>
        <end position="17"/>
    </location>
</feature>
<dbReference type="PANTHER" id="PTHR35567:SF1">
    <property type="entry name" value="CONSERVED FUNGAL PROTEIN (AFU_ORTHOLOGUE AFUA_1G14230)"/>
    <property type="match status" value="1"/>
</dbReference>
<keyword evidence="1" id="KW-0732">Signal</keyword>
<keyword evidence="3" id="KW-1185">Reference proteome</keyword>
<dbReference type="GeneID" id="18926732"/>
<dbReference type="InParanoid" id="F4R9P9"/>
<gene>
    <name evidence="2" type="ORF">MELLADRAFT_124323</name>
</gene>
<name>F4R9P9_MELLP</name>
<dbReference type="PANTHER" id="PTHR35567">
    <property type="entry name" value="MALATE DEHYDROGENASE (AFU_ORTHOLOGUE AFUA_2G13800)"/>
    <property type="match status" value="1"/>
</dbReference>
<evidence type="ECO:0008006" key="4">
    <source>
        <dbReference type="Google" id="ProtNLM"/>
    </source>
</evidence>
<dbReference type="InterPro" id="IPR021851">
    <property type="entry name" value="DUF3455"/>
</dbReference>
<evidence type="ECO:0000313" key="2">
    <source>
        <dbReference type="EMBL" id="EGG11111.1"/>
    </source>
</evidence>